<evidence type="ECO:0000313" key="2">
    <source>
        <dbReference type="EMBL" id="KLV25655.1"/>
    </source>
</evidence>
<organism evidence="2 3">
    <name type="scientific">Niallia circulans</name>
    <name type="common">Bacillus circulans</name>
    <dbReference type="NCBI Taxonomy" id="1397"/>
    <lineage>
        <taxon>Bacteria</taxon>
        <taxon>Bacillati</taxon>
        <taxon>Bacillota</taxon>
        <taxon>Bacilli</taxon>
        <taxon>Bacillales</taxon>
        <taxon>Bacillaceae</taxon>
        <taxon>Niallia</taxon>
    </lineage>
</organism>
<keyword evidence="1" id="KW-0472">Membrane</keyword>
<dbReference type="PATRIC" id="fig|1397.4.peg.1146"/>
<feature type="transmembrane region" description="Helical" evidence="1">
    <location>
        <begin position="43"/>
        <end position="65"/>
    </location>
</feature>
<evidence type="ECO:0000313" key="3">
    <source>
        <dbReference type="Proteomes" id="UP000036045"/>
    </source>
</evidence>
<dbReference type="EMBL" id="LDPH01000014">
    <property type="protein sequence ID" value="KLV25655.1"/>
    <property type="molecule type" value="Genomic_DNA"/>
</dbReference>
<proteinExistence type="predicted"/>
<name>A0A0J1L9R7_NIACI</name>
<accession>A0A0J1L9R7</accession>
<keyword evidence="3" id="KW-1185">Reference proteome</keyword>
<reference evidence="2 3" key="1">
    <citation type="submission" date="2015-05" db="EMBL/GenBank/DDBJ databases">
        <title>Whole genome sequence and identification of bacterial endophytes from Costus igneus.</title>
        <authorList>
            <person name="Lee Y.P."/>
            <person name="Gan H.M."/>
            <person name="Eng W."/>
            <person name="Wheatley M.S."/>
            <person name="Caraballo A."/>
            <person name="Polter S."/>
            <person name="Savka M.A."/>
            <person name="Hudson A.O."/>
        </authorList>
    </citation>
    <scope>NUCLEOTIDE SEQUENCE [LARGE SCALE GENOMIC DNA]</scope>
    <source>
        <strain evidence="2 3">RIT379</strain>
    </source>
</reference>
<sequence>MGKKCLNCDKVISYLCKDSKKDILLKYMHDWERRFLHIVKKRMGCLGQAFLFIGMVITWKQMLFIKKFV</sequence>
<protein>
    <submittedName>
        <fullName evidence="2">Uncharacterized protein</fullName>
    </submittedName>
</protein>
<evidence type="ECO:0000256" key="1">
    <source>
        <dbReference type="SAM" id="Phobius"/>
    </source>
</evidence>
<dbReference type="Proteomes" id="UP000036045">
    <property type="component" value="Unassembled WGS sequence"/>
</dbReference>
<gene>
    <name evidence="2" type="ORF">ABW02_14860</name>
</gene>
<keyword evidence="1" id="KW-0812">Transmembrane</keyword>
<dbReference type="AlphaFoldDB" id="A0A0J1L9R7"/>
<keyword evidence="1" id="KW-1133">Transmembrane helix</keyword>
<comment type="caution">
    <text evidence="2">The sequence shown here is derived from an EMBL/GenBank/DDBJ whole genome shotgun (WGS) entry which is preliminary data.</text>
</comment>